<evidence type="ECO:0000256" key="1">
    <source>
        <dbReference type="ARBA" id="ARBA00023125"/>
    </source>
</evidence>
<evidence type="ECO:0000313" key="5">
    <source>
        <dbReference type="Proteomes" id="UP000199045"/>
    </source>
</evidence>
<evidence type="ECO:0000256" key="2">
    <source>
        <dbReference type="PROSITE-ProRule" id="PRU00335"/>
    </source>
</evidence>
<organism evidence="4 5">
    <name type="scientific">Chitinophaga filiformis</name>
    <name type="common">Myxococcus filiformis</name>
    <name type="synonym">Flexibacter filiformis</name>
    <dbReference type="NCBI Taxonomy" id="104663"/>
    <lineage>
        <taxon>Bacteria</taxon>
        <taxon>Pseudomonadati</taxon>
        <taxon>Bacteroidota</taxon>
        <taxon>Chitinophagia</taxon>
        <taxon>Chitinophagales</taxon>
        <taxon>Chitinophagaceae</taxon>
        <taxon>Chitinophaga</taxon>
    </lineage>
</organism>
<feature type="DNA-binding region" description="H-T-H motif" evidence="2">
    <location>
        <begin position="29"/>
        <end position="48"/>
    </location>
</feature>
<dbReference type="InterPro" id="IPR001647">
    <property type="entry name" value="HTH_TetR"/>
</dbReference>
<dbReference type="Gene3D" id="1.10.357.10">
    <property type="entry name" value="Tetracycline Repressor, domain 2"/>
    <property type="match status" value="1"/>
</dbReference>
<dbReference type="EMBL" id="FNBN01000001">
    <property type="protein sequence ID" value="SDF09453.1"/>
    <property type="molecule type" value="Genomic_DNA"/>
</dbReference>
<accession>A0A1G7IA35</accession>
<dbReference type="PROSITE" id="PS50977">
    <property type="entry name" value="HTH_TETR_2"/>
    <property type="match status" value="1"/>
</dbReference>
<dbReference type="Proteomes" id="UP000199045">
    <property type="component" value="Unassembled WGS sequence"/>
</dbReference>
<dbReference type="STRING" id="104663.SAMN04488121_101769"/>
<dbReference type="OrthoDB" id="6430772at2"/>
<dbReference type="AlphaFoldDB" id="A0A1G7IA35"/>
<sequence>MRVKDENKELAIREKAIEMIVKEGFDGLSMQKLAKEANISASTIYIYFKNREDLLNQLFLSVREKFEKDALTNFSPDMPFEEGLWLQWKNRFKNICLNPLEYQFHEQFRNSPLINHKDIKPSVFRKVMNDFFDNAVKRGELVDIPAEQYWAIAYGPFYTLVKFHLESTMAGKPFTLTEQKLKQVFGLVIKSLRP</sequence>
<evidence type="ECO:0000259" key="3">
    <source>
        <dbReference type="PROSITE" id="PS50977"/>
    </source>
</evidence>
<dbReference type="RefSeq" id="WP_089828890.1">
    <property type="nucleotide sequence ID" value="NZ_FNBN01000001.1"/>
</dbReference>
<feature type="domain" description="HTH tetR-type" evidence="3">
    <location>
        <begin position="6"/>
        <end position="66"/>
    </location>
</feature>
<evidence type="ECO:0000313" key="4">
    <source>
        <dbReference type="EMBL" id="SDF09453.1"/>
    </source>
</evidence>
<dbReference type="Pfam" id="PF00440">
    <property type="entry name" value="TetR_N"/>
    <property type="match status" value="1"/>
</dbReference>
<dbReference type="SUPFAM" id="SSF46689">
    <property type="entry name" value="Homeodomain-like"/>
    <property type="match status" value="1"/>
</dbReference>
<dbReference type="PRINTS" id="PR00455">
    <property type="entry name" value="HTHTETR"/>
</dbReference>
<proteinExistence type="predicted"/>
<reference evidence="4 5" key="1">
    <citation type="submission" date="2016-10" db="EMBL/GenBank/DDBJ databases">
        <authorList>
            <person name="de Groot N.N."/>
        </authorList>
    </citation>
    <scope>NUCLEOTIDE SEQUENCE [LARGE SCALE GENOMIC DNA]</scope>
    <source>
        <strain evidence="4 5">DSM 527</strain>
    </source>
</reference>
<keyword evidence="1 2" id="KW-0238">DNA-binding</keyword>
<name>A0A1G7IA35_CHIFI</name>
<dbReference type="GO" id="GO:0003677">
    <property type="term" value="F:DNA binding"/>
    <property type="evidence" value="ECO:0007669"/>
    <property type="project" value="UniProtKB-UniRule"/>
</dbReference>
<dbReference type="InterPro" id="IPR009057">
    <property type="entry name" value="Homeodomain-like_sf"/>
</dbReference>
<protein>
    <submittedName>
        <fullName evidence="4">DNA-binding transcriptional regulator, AcrR family</fullName>
    </submittedName>
</protein>
<gene>
    <name evidence="4" type="ORF">SAMN04488121_101769</name>
</gene>
<dbReference type="InterPro" id="IPR050624">
    <property type="entry name" value="HTH-type_Tx_Regulator"/>
</dbReference>
<dbReference type="PANTHER" id="PTHR43479:SF11">
    <property type="entry name" value="ACREF_ENVCD OPERON REPRESSOR-RELATED"/>
    <property type="match status" value="1"/>
</dbReference>
<dbReference type="PANTHER" id="PTHR43479">
    <property type="entry name" value="ACREF/ENVCD OPERON REPRESSOR-RELATED"/>
    <property type="match status" value="1"/>
</dbReference>